<organism evidence="5 6">
    <name type="scientific">Sporomusa sphaeroides DSM 2875</name>
    <dbReference type="NCBI Taxonomy" id="1337886"/>
    <lineage>
        <taxon>Bacteria</taxon>
        <taxon>Bacillati</taxon>
        <taxon>Bacillota</taxon>
        <taxon>Negativicutes</taxon>
        <taxon>Selenomonadales</taxon>
        <taxon>Sporomusaceae</taxon>
        <taxon>Sporomusa</taxon>
    </lineage>
</organism>
<dbReference type="EC" id="1.1.-.-" evidence="5"/>
<dbReference type="RefSeq" id="WP_109298278.1">
    <property type="nucleotide sequence ID" value="NZ_CP146991.1"/>
</dbReference>
<keyword evidence="2" id="KW-0408">Iron</keyword>
<dbReference type="SUPFAM" id="SSF54862">
    <property type="entry name" value="4Fe-4S ferredoxins"/>
    <property type="match status" value="1"/>
</dbReference>
<dbReference type="GO" id="GO:0016491">
    <property type="term" value="F:oxidoreductase activity"/>
    <property type="evidence" value="ECO:0007669"/>
    <property type="project" value="UniProtKB-KW"/>
</dbReference>
<dbReference type="Proteomes" id="UP000245702">
    <property type="component" value="Unassembled WGS sequence"/>
</dbReference>
<keyword evidence="5" id="KW-0560">Oxidoreductase</keyword>
<evidence type="ECO:0000259" key="4">
    <source>
        <dbReference type="PROSITE" id="PS51379"/>
    </source>
</evidence>
<reference evidence="5 6" key="1">
    <citation type="submission" date="2016-01" db="EMBL/GenBank/DDBJ databases">
        <authorList>
            <person name="Brown R."/>
        </authorList>
    </citation>
    <scope>NUCLEOTIDE SEQUENCE [LARGE SCALE GENOMIC DNA]</scope>
    <source>
        <strain evidence="5">Sporomusa sphaeroides DSM 2875</strain>
    </source>
</reference>
<accession>A0ABM9W9V3</accession>
<gene>
    <name evidence="5" type="primary">queG_6</name>
    <name evidence="5" type="ORF">SSPH_04661</name>
</gene>
<dbReference type="InterPro" id="IPR017900">
    <property type="entry name" value="4Fe4S_Fe_S_CS"/>
</dbReference>
<evidence type="ECO:0000256" key="1">
    <source>
        <dbReference type="ARBA" id="ARBA00022723"/>
    </source>
</evidence>
<dbReference type="PROSITE" id="PS00198">
    <property type="entry name" value="4FE4S_FER_1"/>
    <property type="match status" value="1"/>
</dbReference>
<dbReference type="PROSITE" id="PS51379">
    <property type="entry name" value="4FE4S_FER_2"/>
    <property type="match status" value="1"/>
</dbReference>
<dbReference type="Gene3D" id="3.30.70.20">
    <property type="match status" value="1"/>
</dbReference>
<evidence type="ECO:0000313" key="6">
    <source>
        <dbReference type="Proteomes" id="UP000245702"/>
    </source>
</evidence>
<dbReference type="Pfam" id="PF13484">
    <property type="entry name" value="Fer4_16"/>
    <property type="match status" value="1"/>
</dbReference>
<keyword evidence="6" id="KW-1185">Reference proteome</keyword>
<dbReference type="PANTHER" id="PTHR42827:SF1">
    <property type="entry name" value="IRON-SULFUR CLUSTER-BINDING PROTEIN"/>
    <property type="match status" value="1"/>
</dbReference>
<keyword evidence="3" id="KW-0411">Iron-sulfur</keyword>
<keyword evidence="1" id="KW-0479">Metal-binding</keyword>
<dbReference type="InterPro" id="IPR017896">
    <property type="entry name" value="4Fe4S_Fe-S-bd"/>
</dbReference>
<dbReference type="PANTHER" id="PTHR42827">
    <property type="entry name" value="IRON-SULFUR CLUSTER-BINDING PROTEIN-RELATED"/>
    <property type="match status" value="1"/>
</dbReference>
<protein>
    <submittedName>
        <fullName evidence="5">Epoxyqueuosine reductase</fullName>
        <ecNumber evidence="5">1.1.-.-</ecNumber>
    </submittedName>
</protein>
<proteinExistence type="predicted"/>
<feature type="domain" description="4Fe-4S ferredoxin-type" evidence="4">
    <location>
        <begin position="153"/>
        <end position="187"/>
    </location>
</feature>
<evidence type="ECO:0000313" key="5">
    <source>
        <dbReference type="EMBL" id="CVK21930.1"/>
    </source>
</evidence>
<dbReference type="EMBL" id="FCOW01000067">
    <property type="protein sequence ID" value="CVK21930.1"/>
    <property type="molecule type" value="Genomic_DNA"/>
</dbReference>
<sequence length="232" mass="25699">MEQALTKDIKDYAVQLGADLVGIADLERVKGIDTIPGNLLNFFTRAVVIAIQMSPEIFEQIEDEPTLHYAHQYVAVNQLLDQINLRIQNKILKMGYKALAIPASQTVDREKWMGHISTKAVAKTAGLGWLGKSLLLVTPQFGPRIRIACLLINAPLISDQPLSNRCGNCTKCKDACPAKAIHGISWEDRPNSREEAIDLGKCISRLEAIAQKQGRQDRICGVCIKVCPWGRQ</sequence>
<comment type="caution">
    <text evidence="5">The sequence shown here is derived from an EMBL/GenBank/DDBJ whole genome shotgun (WGS) entry which is preliminary data.</text>
</comment>
<name>A0ABM9W9V3_9FIRM</name>
<evidence type="ECO:0000256" key="3">
    <source>
        <dbReference type="ARBA" id="ARBA00023014"/>
    </source>
</evidence>
<evidence type="ECO:0000256" key="2">
    <source>
        <dbReference type="ARBA" id="ARBA00023004"/>
    </source>
</evidence>